<dbReference type="PANTHER" id="PTHR28608">
    <property type="entry name" value="INTEGRATOR COMPLEX SUBUNIT 2"/>
    <property type="match status" value="1"/>
</dbReference>
<dbReference type="Proteomes" id="UP001210925">
    <property type="component" value="Unassembled WGS sequence"/>
</dbReference>
<dbReference type="EMBL" id="JADGKB010000033">
    <property type="protein sequence ID" value="KAJ3257874.1"/>
    <property type="molecule type" value="Genomic_DNA"/>
</dbReference>
<comment type="caution">
    <text evidence="1">The sequence shown here is derived from an EMBL/GenBank/DDBJ whole genome shotgun (WGS) entry which is preliminary data.</text>
</comment>
<evidence type="ECO:0000313" key="1">
    <source>
        <dbReference type="EMBL" id="KAJ3257874.1"/>
    </source>
</evidence>
<evidence type="ECO:0000313" key="2">
    <source>
        <dbReference type="Proteomes" id="UP001210925"/>
    </source>
</evidence>
<dbReference type="InterPro" id="IPR029321">
    <property type="entry name" value="INTS2"/>
</dbReference>
<keyword evidence="2" id="KW-1185">Reference proteome</keyword>
<accession>A0AAD5UGZ5</accession>
<dbReference type="Pfam" id="PF14750">
    <property type="entry name" value="INTS2"/>
    <property type="match status" value="1"/>
</dbReference>
<reference evidence="1" key="1">
    <citation type="submission" date="2020-05" db="EMBL/GenBank/DDBJ databases">
        <title>Phylogenomic resolution of chytrid fungi.</title>
        <authorList>
            <person name="Stajich J.E."/>
            <person name="Amses K."/>
            <person name="Simmons R."/>
            <person name="Seto K."/>
            <person name="Myers J."/>
            <person name="Bonds A."/>
            <person name="Quandt C.A."/>
            <person name="Barry K."/>
            <person name="Liu P."/>
            <person name="Grigoriev I."/>
            <person name="Longcore J.E."/>
            <person name="James T.Y."/>
        </authorList>
    </citation>
    <scope>NUCLEOTIDE SEQUENCE</scope>
    <source>
        <strain evidence="1">PLAUS21</strain>
    </source>
</reference>
<organism evidence="1 2">
    <name type="scientific">Boothiomyces macroporosus</name>
    <dbReference type="NCBI Taxonomy" id="261099"/>
    <lineage>
        <taxon>Eukaryota</taxon>
        <taxon>Fungi</taxon>
        <taxon>Fungi incertae sedis</taxon>
        <taxon>Chytridiomycota</taxon>
        <taxon>Chytridiomycota incertae sedis</taxon>
        <taxon>Chytridiomycetes</taxon>
        <taxon>Rhizophydiales</taxon>
        <taxon>Terramycetaceae</taxon>
        <taxon>Boothiomyces</taxon>
    </lineage>
</organism>
<sequence>MKGTPSIESSSIKMIPKDYIMQALLKPVDYHSSLLVYYVYLHRKFALASPFSTKSTSYPDDILDHFPVKKVLEFIRENLNFIFPEIVALVSSQSPSYFHVNNKLLELTQKESSVKLEYLIEHLETFDDLAVALKEGLDESKTSQYINVLKLLQPELLFKNFTSFMDLLVQNYSNDYRQVWIKLYLNSPTTTCTATLKYFGIDGDYISNPLLIFDAFQNHRQLIPVFLQVLNHSSSEFRHKIRTGRTMFSNEKDSAVLTYDSLVIQNLFSIIHISPALVCKYVHQVFVDRPLCIRLVNFQGYDLDIIPTVVDLVPSMHVCIDYCVEITTNVNGKFGMTLATYLCRKYPLEKT</sequence>
<dbReference type="PANTHER" id="PTHR28608:SF1">
    <property type="entry name" value="INTEGRATOR COMPLEX SUBUNIT 2"/>
    <property type="match status" value="1"/>
</dbReference>
<proteinExistence type="predicted"/>
<gene>
    <name evidence="1" type="primary">INTS2</name>
    <name evidence="1" type="ORF">HK103_004165</name>
</gene>
<dbReference type="GO" id="GO:0034472">
    <property type="term" value="P:snRNA 3'-end processing"/>
    <property type="evidence" value="ECO:0007669"/>
    <property type="project" value="TreeGrafter"/>
</dbReference>
<dbReference type="GO" id="GO:0032039">
    <property type="term" value="C:integrator complex"/>
    <property type="evidence" value="ECO:0007669"/>
    <property type="project" value="InterPro"/>
</dbReference>
<protein>
    <submittedName>
        <fullName evidence="1">Integrator complex subunit 2</fullName>
    </submittedName>
</protein>
<name>A0AAD5UGZ5_9FUNG</name>
<dbReference type="AlphaFoldDB" id="A0AAD5UGZ5"/>